<name>Q2GI78_EHRCR</name>
<feature type="transmembrane region" description="Helical" evidence="1">
    <location>
        <begin position="74"/>
        <end position="94"/>
    </location>
</feature>
<evidence type="ECO:0000313" key="3">
    <source>
        <dbReference type="Proteomes" id="UP000008320"/>
    </source>
</evidence>
<evidence type="ECO:0000313" key="2">
    <source>
        <dbReference type="EMBL" id="ABD45337.1"/>
    </source>
</evidence>
<dbReference type="AlphaFoldDB" id="Q2GI78"/>
<keyword evidence="1" id="KW-0472">Membrane</keyword>
<proteinExistence type="predicted"/>
<organism evidence="2 3">
    <name type="scientific">Ehrlichia chaffeensis (strain ATCC CRL-10679 / Arkansas)</name>
    <dbReference type="NCBI Taxonomy" id="205920"/>
    <lineage>
        <taxon>Bacteria</taxon>
        <taxon>Pseudomonadati</taxon>
        <taxon>Pseudomonadota</taxon>
        <taxon>Alphaproteobacteria</taxon>
        <taxon>Rickettsiales</taxon>
        <taxon>Anaplasmataceae</taxon>
        <taxon>Ehrlichia</taxon>
    </lineage>
</organism>
<keyword evidence="3" id="KW-1185">Reference proteome</keyword>
<dbReference type="OrthoDB" id="7163204at2"/>
<keyword evidence="1" id="KW-1133">Transmembrane helix</keyword>
<dbReference type="Proteomes" id="UP000008320">
    <property type="component" value="Chromosome"/>
</dbReference>
<feature type="transmembrane region" description="Helical" evidence="1">
    <location>
        <begin position="20"/>
        <end position="40"/>
    </location>
</feature>
<accession>Q2GI78</accession>
<evidence type="ECO:0000256" key="1">
    <source>
        <dbReference type="SAM" id="Phobius"/>
    </source>
</evidence>
<keyword evidence="1" id="KW-0812">Transmembrane</keyword>
<protein>
    <submittedName>
        <fullName evidence="2">Uncharacterized protein</fullName>
    </submittedName>
</protein>
<dbReference type="HOGENOM" id="CLU_121355_0_0_5"/>
<sequence length="184" mass="22642">MFFYRYMLFSFILRKMKNLLINLLFFAVFLYFSSFIFIMMKEGIRFAFEYRDPKNVAIYIYKYLKWCYYNSDSLTYSVFFKAGVSLVIPFWAYLKISKINWNEFFRCMFEYICSMFKKNSYGGENLEFRDKTDIDFRQADYREEMYRIKRNAMMEIEKSINKMTVEILCMKNKKEDCDNVIDKS</sequence>
<gene>
    <name evidence="2" type="ordered locus">ECH_0021</name>
</gene>
<reference evidence="2 3" key="1">
    <citation type="journal article" date="2006" name="PLoS Genet.">
        <title>Comparative genomics of emerging human ehrlichiosis agents.</title>
        <authorList>
            <person name="Dunning Hotopp J.C."/>
            <person name="Lin M."/>
            <person name="Madupu R."/>
            <person name="Crabtree J."/>
            <person name="Angiuoli S.V."/>
            <person name="Eisen J.A."/>
            <person name="Seshadri R."/>
            <person name="Ren Q."/>
            <person name="Wu M."/>
            <person name="Utterback T.R."/>
            <person name="Smith S."/>
            <person name="Lewis M."/>
            <person name="Khouri H."/>
            <person name="Zhang C."/>
            <person name="Niu H."/>
            <person name="Lin Q."/>
            <person name="Ohashi N."/>
            <person name="Zhi N."/>
            <person name="Nelson W."/>
            <person name="Brinkac L.M."/>
            <person name="Dodson R.J."/>
            <person name="Rosovitz M.J."/>
            <person name="Sundaram J."/>
            <person name="Daugherty S.C."/>
            <person name="Davidsen T."/>
            <person name="Durkin A.S."/>
            <person name="Gwinn M."/>
            <person name="Haft D.H."/>
            <person name="Selengut J.D."/>
            <person name="Sullivan S.A."/>
            <person name="Zafar N."/>
            <person name="Zhou L."/>
            <person name="Benahmed F."/>
            <person name="Forberger H."/>
            <person name="Halpin R."/>
            <person name="Mulligan S."/>
            <person name="Robinson J."/>
            <person name="White O."/>
            <person name="Rikihisa Y."/>
            <person name="Tettelin H."/>
        </authorList>
    </citation>
    <scope>NUCLEOTIDE SEQUENCE [LARGE SCALE GENOMIC DNA]</scope>
    <source>
        <strain evidence="3">ATCC CRL-10679 / Arkansas</strain>
    </source>
</reference>
<dbReference type="KEGG" id="ech:ECH_0021"/>
<dbReference type="EMBL" id="CP000236">
    <property type="protein sequence ID" value="ABD45337.1"/>
    <property type="molecule type" value="Genomic_DNA"/>
</dbReference>